<sequence>MEKISLDIILNLKDKISSALVKVKIAFKEVDKEAKKATSQSEKFGNLCSKLSIPNADAIINVIERFSDGMASALNKGVSFGQSIADLSSITGITGKELEQLEANARKFGEASGLGANTASRAYSILASQIQVADIGMDGLNNLLTKSITLAQASGMSMDASAEALAATINQFGLGAEQADRVINVLAAGSKYGAAEISELSQSFKVVGASASAMGLNVEETAGALEVLSKANLKGSEAGTALRNIILKLNTELGIDLGETSLEAALGALQPKLTDATYLSKVFGMENLAAAQFLIQNANAVGQMTTQLTGTNVAQEQAATRTSTTSQKLAELRAMMDDVKISISEACGSWSPFIALAAENAGVIGSLCVGILKLYNLTIKSYKAITLLTGSTLAHTVATKAAAAATTVWKGIQMAFNAVLSANPIAMVIMALGALAAAVVYCYNHFDGFRAVCDKAWGAVKNVASAVWGSLVKAFEKASSVIKAAWQWVKKFFGISDDSSIQDTTQSLNEQTQAVQENAKAKQNMLKLDFSQSPGKTGNGPSLSNQAGAKGSISWLDNEISLKEKEFKLAINDESRRRILAELDDLEQEKRTIELNLEYSKPVSDDRQRGDMQGLKKGFRSMAGNKDAIQPKSLNVGHKYLNTYEAAIENARKAQERFRKGAGAVADVFGNIGNAIGGAAGQWLQYGANLVNTVAQSVPAIMQLIASMTTETAVTQAKTQADVQSASAAAMKAHAGIPFVGVAMGVAAVAAIIAAMMSIPKFEQGGIVGGSSFYGDRLLARVNSGEMILNRNQQAHLYGMVGGSGTLFGRTEKVEFRIAGRYLKGVLERENNLNIRS</sequence>
<feature type="transmembrane region" description="Helical" evidence="2">
    <location>
        <begin position="425"/>
        <end position="443"/>
    </location>
</feature>
<dbReference type="AlphaFoldDB" id="J9GPT4"/>
<feature type="domain" description="Phage tail tape measure protein" evidence="3">
    <location>
        <begin position="103"/>
        <end position="252"/>
    </location>
</feature>
<keyword evidence="1" id="KW-1188">Viral release from host cell</keyword>
<organism evidence="4">
    <name type="scientific">gut metagenome</name>
    <dbReference type="NCBI Taxonomy" id="749906"/>
    <lineage>
        <taxon>unclassified sequences</taxon>
        <taxon>metagenomes</taxon>
        <taxon>organismal metagenomes</taxon>
    </lineage>
</organism>
<dbReference type="InterPro" id="IPR010090">
    <property type="entry name" value="Phage_tape_meas"/>
</dbReference>
<evidence type="ECO:0000256" key="1">
    <source>
        <dbReference type="ARBA" id="ARBA00022612"/>
    </source>
</evidence>
<keyword evidence="2" id="KW-0812">Transmembrane</keyword>
<feature type="transmembrane region" description="Helical" evidence="2">
    <location>
        <begin position="384"/>
        <end position="405"/>
    </location>
</feature>
<accession>J9GPT4</accession>
<dbReference type="PANTHER" id="PTHR37813:SF1">
    <property type="entry name" value="FELS-2 PROPHAGE PROTEIN"/>
    <property type="match status" value="1"/>
</dbReference>
<proteinExistence type="predicted"/>
<dbReference type="Pfam" id="PF10145">
    <property type="entry name" value="PhageMin_Tail"/>
    <property type="match status" value="1"/>
</dbReference>
<keyword evidence="2" id="KW-0472">Membrane</keyword>
<dbReference type="NCBIfam" id="TIGR01760">
    <property type="entry name" value="tape_meas_TP901"/>
    <property type="match status" value="1"/>
</dbReference>
<name>J9GPT4_9ZZZZ</name>
<evidence type="ECO:0000259" key="3">
    <source>
        <dbReference type="Pfam" id="PF10145"/>
    </source>
</evidence>
<gene>
    <name evidence="4" type="ORF">EVA_09893</name>
</gene>
<dbReference type="EMBL" id="AMCI01002731">
    <property type="protein sequence ID" value="EJX01995.1"/>
    <property type="molecule type" value="Genomic_DNA"/>
</dbReference>
<keyword evidence="2" id="KW-1133">Transmembrane helix</keyword>
<dbReference type="PANTHER" id="PTHR37813">
    <property type="entry name" value="FELS-2 PROPHAGE PROTEIN"/>
    <property type="match status" value="1"/>
</dbReference>
<protein>
    <submittedName>
        <fullName evidence="4">Membrane protein containing Phage tail tape measure protein TP901, core region domain protein</fullName>
    </submittedName>
</protein>
<evidence type="ECO:0000256" key="2">
    <source>
        <dbReference type="SAM" id="Phobius"/>
    </source>
</evidence>
<evidence type="ECO:0000313" key="4">
    <source>
        <dbReference type="EMBL" id="EJX01995.1"/>
    </source>
</evidence>
<feature type="transmembrane region" description="Helical" evidence="2">
    <location>
        <begin position="735"/>
        <end position="757"/>
    </location>
</feature>
<comment type="caution">
    <text evidence="4">The sequence shown here is derived from an EMBL/GenBank/DDBJ whole genome shotgun (WGS) entry which is preliminary data.</text>
</comment>
<feature type="transmembrane region" description="Helical" evidence="2">
    <location>
        <begin position="350"/>
        <end position="372"/>
    </location>
</feature>
<reference evidence="4" key="1">
    <citation type="journal article" date="2012" name="PLoS ONE">
        <title>Gene sets for utilization of primary and secondary nutrition supplies in the distal gut of endangered iberian lynx.</title>
        <authorList>
            <person name="Alcaide M."/>
            <person name="Messina E."/>
            <person name="Richter M."/>
            <person name="Bargiela R."/>
            <person name="Peplies J."/>
            <person name="Huws S.A."/>
            <person name="Newbold C.J."/>
            <person name="Golyshin P.N."/>
            <person name="Simon M.A."/>
            <person name="Lopez G."/>
            <person name="Yakimov M.M."/>
            <person name="Ferrer M."/>
        </authorList>
    </citation>
    <scope>NUCLEOTIDE SEQUENCE</scope>
</reference>